<name>A0A4D9EQY6_9SAUR</name>
<dbReference type="Proteomes" id="UP000297703">
    <property type="component" value="Unassembled WGS sequence"/>
</dbReference>
<evidence type="ECO:0000313" key="2">
    <source>
        <dbReference type="Proteomes" id="UP000297703"/>
    </source>
</evidence>
<gene>
    <name evidence="1" type="ORF">DR999_PMT05992</name>
</gene>
<organism evidence="1 2">
    <name type="scientific">Platysternon megacephalum</name>
    <name type="common">big-headed turtle</name>
    <dbReference type="NCBI Taxonomy" id="55544"/>
    <lineage>
        <taxon>Eukaryota</taxon>
        <taxon>Metazoa</taxon>
        <taxon>Chordata</taxon>
        <taxon>Craniata</taxon>
        <taxon>Vertebrata</taxon>
        <taxon>Euteleostomi</taxon>
        <taxon>Archelosauria</taxon>
        <taxon>Testudinata</taxon>
        <taxon>Testudines</taxon>
        <taxon>Cryptodira</taxon>
        <taxon>Durocryptodira</taxon>
        <taxon>Testudinoidea</taxon>
        <taxon>Platysternidae</taxon>
        <taxon>Platysternon</taxon>
    </lineage>
</organism>
<accession>A0A4D9EQY6</accession>
<proteinExistence type="predicted"/>
<dbReference type="AlphaFoldDB" id="A0A4D9EQY6"/>
<reference evidence="1 2" key="2">
    <citation type="submission" date="2019-04" db="EMBL/GenBank/DDBJ databases">
        <title>The genome sequence of big-headed turtle.</title>
        <authorList>
            <person name="Gong S."/>
        </authorList>
    </citation>
    <scope>NUCLEOTIDE SEQUENCE [LARGE SCALE GENOMIC DNA]</scope>
    <source>
        <strain evidence="1">DO16091913</strain>
        <tissue evidence="1">Muscle</tissue>
    </source>
</reference>
<reference evidence="1 2" key="1">
    <citation type="submission" date="2019-04" db="EMBL/GenBank/DDBJ databases">
        <title>Draft genome of the big-headed turtle Platysternon megacephalum.</title>
        <authorList>
            <person name="Gong S."/>
        </authorList>
    </citation>
    <scope>NUCLEOTIDE SEQUENCE [LARGE SCALE GENOMIC DNA]</scope>
    <source>
        <strain evidence="1">DO16091913</strain>
        <tissue evidence="1">Muscle</tissue>
    </source>
</reference>
<sequence length="109" mass="11603">MGELVNAELGGAWDLNFLETFENIIPSKNEGSDGQRERTLFFGGGGWVIRISHGSSQSGQNASSVGSWGAGVCVGEIGCNLHVLKMASFCPALSHGRRRHTGRLQGKDT</sequence>
<comment type="caution">
    <text evidence="1">The sequence shown here is derived from an EMBL/GenBank/DDBJ whole genome shotgun (WGS) entry which is preliminary data.</text>
</comment>
<keyword evidence="2" id="KW-1185">Reference proteome</keyword>
<evidence type="ECO:0000313" key="1">
    <source>
        <dbReference type="EMBL" id="TFK10593.1"/>
    </source>
</evidence>
<dbReference type="EMBL" id="QXTE01000039">
    <property type="protein sequence ID" value="TFK10593.1"/>
    <property type="molecule type" value="Genomic_DNA"/>
</dbReference>
<protein>
    <submittedName>
        <fullName evidence="1">Nucleolar GTP-binding protein 1</fullName>
    </submittedName>
</protein>